<dbReference type="EMBL" id="CAJNRE010011465">
    <property type="protein sequence ID" value="CAF2101614.1"/>
    <property type="molecule type" value="Genomic_DNA"/>
</dbReference>
<evidence type="ECO:0000313" key="1">
    <source>
        <dbReference type="EMBL" id="CAF2101614.1"/>
    </source>
</evidence>
<sequence length="528" mass="60065">MRLQDISSVEYLLDVGDIFAFLNLDSNELIEIKKKAGIFLNNRSYILKIGILYKVTTFINILNGLSRRHVNYSDRQSSNESCNLTVPEGLIEKLPFIRTRITYSSLVVSSKADFTLLNTLFSNMFRNLGIADKGFHYEPIVRQFATALYVLGGQRAYKFLRLNIPSLLPSVQILQAAISAAENNLTEGKFHYEGACNYFNSIHVTRGFIAEDATAVIPKITYDTTSDTFIGFVAQNLNDIKNKYQVKRQYFITYQSYFCIEINAHSLIYLATLLCEGKLPFEALNISLQNSQTCEGVFRSARAISSITSAGVNFTILQFLKRANKLAALQNIKNSSHENHLRFPQHHKLAKTNQVTSTRQDKNALSKKSIENAVLKAYKYVSNLFSQMNLKTLLRKGHFISIDEMSNIVLSSLDDFWSSDLGTINSETRSNEIDSENEINNEDKSNMVYDSDEEFELNDHLNVSDDINVSSYQGMRLFDNVKQELAHSYFKVSVNKESKYLHKQAACWILEKDKTSLSSNRLSRVQGR</sequence>
<dbReference type="AlphaFoldDB" id="A0A816TW20"/>
<accession>A0A816TW20</accession>
<organism evidence="1 2">
    <name type="scientific">Rotaria magnacalcarata</name>
    <dbReference type="NCBI Taxonomy" id="392030"/>
    <lineage>
        <taxon>Eukaryota</taxon>
        <taxon>Metazoa</taxon>
        <taxon>Spiralia</taxon>
        <taxon>Gnathifera</taxon>
        <taxon>Rotifera</taxon>
        <taxon>Eurotatoria</taxon>
        <taxon>Bdelloidea</taxon>
        <taxon>Philodinida</taxon>
        <taxon>Philodinidae</taxon>
        <taxon>Rotaria</taxon>
    </lineage>
</organism>
<gene>
    <name evidence="1" type="ORF">MBJ925_LOCUS22370</name>
</gene>
<evidence type="ECO:0000313" key="2">
    <source>
        <dbReference type="Proteomes" id="UP000663824"/>
    </source>
</evidence>
<dbReference type="Proteomes" id="UP000663824">
    <property type="component" value="Unassembled WGS sequence"/>
</dbReference>
<proteinExistence type="predicted"/>
<name>A0A816TW20_9BILA</name>
<protein>
    <submittedName>
        <fullName evidence="1">Uncharacterized protein</fullName>
    </submittedName>
</protein>
<comment type="caution">
    <text evidence="1">The sequence shown here is derived from an EMBL/GenBank/DDBJ whole genome shotgun (WGS) entry which is preliminary data.</text>
</comment>
<reference evidence="1" key="1">
    <citation type="submission" date="2021-02" db="EMBL/GenBank/DDBJ databases">
        <authorList>
            <person name="Nowell W R."/>
        </authorList>
    </citation>
    <scope>NUCLEOTIDE SEQUENCE</scope>
</reference>